<feature type="region of interest" description="Disordered" evidence="1">
    <location>
        <begin position="180"/>
        <end position="263"/>
    </location>
</feature>
<evidence type="ECO:0000256" key="1">
    <source>
        <dbReference type="SAM" id="MobiDB-lite"/>
    </source>
</evidence>
<sequence>MGLLSWLTGRRRSGTGNTAYTGTETIASPQAPPTTPGWREVPPLQRTVAAPELVTDPAGFRAGLGTWQNASFLGTLGHLVSPEAPSGVGHGLATPPTPPPADMPVPTRGTPPTVSRAVGPVAAREFGTPRSAPVQRAAEGAVTPDTREVERAIAPNTPEVVEPLISARPPDEQIRQLTALPLTAPRARTEASDTPPATSPSPPSPPVQRSAAFGLGEPLSELPPTAQRRPAASTGALTPEEPGAAPPEPPRGDAPSRPLLPDDPLVVRTADTAAAPGPTAAPASAAMPVPLQRATATGTPIGAEPAPAAGPVVPLVAQRSVPLFSGTHEMPPTPGGSAPEPPVVPLRWSAADGPSAARPGVAATGAAPAAHRPATPTAQRSVAPGATTPPPPAARPLASAPATAPPRPARPLVDAGSVAVASGVAQRMADGSVVFQPPGVPPAPSPRGIQRARFLPPVQRDAETREIPDIPDPPEPPQPPDPPEPPEPPPSGPSSGPASGPSPGGAPHDGGPGGPGGHGEGGKGGAPKVDDELVRALYGPLSRLLKAELRLERERAGHLINTRH</sequence>
<protein>
    <recommendedName>
        <fullName evidence="4">Extensin</fullName>
    </recommendedName>
</protein>
<feature type="region of interest" description="Disordered" evidence="1">
    <location>
        <begin position="433"/>
        <end position="528"/>
    </location>
</feature>
<accession>A0ABM6HN84</accession>
<feature type="compositionally biased region" description="Gly residues" evidence="1">
    <location>
        <begin position="507"/>
        <end position="525"/>
    </location>
</feature>
<evidence type="ECO:0008006" key="4">
    <source>
        <dbReference type="Google" id="ProtNLM"/>
    </source>
</evidence>
<feature type="compositionally biased region" description="Pro residues" evidence="1">
    <location>
        <begin position="470"/>
        <end position="492"/>
    </location>
</feature>
<feature type="compositionally biased region" description="Pro residues" evidence="1">
    <location>
        <begin position="197"/>
        <end position="206"/>
    </location>
</feature>
<feature type="region of interest" description="Disordered" evidence="1">
    <location>
        <begin position="125"/>
        <end position="144"/>
    </location>
</feature>
<feature type="region of interest" description="Disordered" evidence="1">
    <location>
        <begin position="1"/>
        <end position="38"/>
    </location>
</feature>
<keyword evidence="3" id="KW-1185">Reference proteome</keyword>
<evidence type="ECO:0000313" key="2">
    <source>
        <dbReference type="EMBL" id="AQA15724.1"/>
    </source>
</evidence>
<proteinExistence type="predicted"/>
<dbReference type="EMBL" id="CP019458">
    <property type="protein sequence ID" value="AQA15724.1"/>
    <property type="molecule type" value="Genomic_DNA"/>
</dbReference>
<feature type="compositionally biased region" description="Low complexity" evidence="1">
    <location>
        <begin position="356"/>
        <end position="386"/>
    </location>
</feature>
<reference evidence="2 3" key="1">
    <citation type="journal article" date="2017" name="J. Biotechnol.">
        <title>The complete genome sequence of Streptomyces autolyticus CGMCC 0516, the producer of geldanamycin, autolytimycin, reblastatin and elaiophylin.</title>
        <authorList>
            <person name="Yin M."/>
            <person name="Jiang M."/>
            <person name="Ren Z."/>
            <person name="Dong Y."/>
            <person name="Lu T."/>
        </authorList>
    </citation>
    <scope>NUCLEOTIDE SEQUENCE [LARGE SCALE GENOMIC DNA]</scope>
    <source>
        <strain evidence="2 3">CGMCC0516</strain>
    </source>
</reference>
<name>A0ABM6HN84_9ACTN</name>
<feature type="compositionally biased region" description="Pro residues" evidence="1">
    <location>
        <begin position="331"/>
        <end position="344"/>
    </location>
</feature>
<dbReference type="RefSeq" id="WP_079260099.1">
    <property type="nucleotide sequence ID" value="NZ_CP019458.1"/>
</dbReference>
<organism evidence="2 3">
    <name type="scientific">Streptomyces autolyticus</name>
    <dbReference type="NCBI Taxonomy" id="75293"/>
    <lineage>
        <taxon>Bacteria</taxon>
        <taxon>Bacillati</taxon>
        <taxon>Actinomycetota</taxon>
        <taxon>Actinomycetes</taxon>
        <taxon>Kitasatosporales</taxon>
        <taxon>Streptomycetaceae</taxon>
        <taxon>Streptomyces</taxon>
    </lineage>
</organism>
<feature type="compositionally biased region" description="Polar residues" evidence="1">
    <location>
        <begin position="14"/>
        <end position="28"/>
    </location>
</feature>
<dbReference type="Proteomes" id="UP000187851">
    <property type="component" value="Chromosome"/>
</dbReference>
<evidence type="ECO:0000313" key="3">
    <source>
        <dbReference type="Proteomes" id="UP000187851"/>
    </source>
</evidence>
<feature type="region of interest" description="Disordered" evidence="1">
    <location>
        <begin position="324"/>
        <end position="412"/>
    </location>
</feature>
<gene>
    <name evidence="2" type="ORF">BV401_40280</name>
</gene>
<feature type="region of interest" description="Disordered" evidence="1">
    <location>
        <begin position="84"/>
        <end position="114"/>
    </location>
</feature>